<dbReference type="AlphaFoldDB" id="A0A6P3XVR4"/>
<evidence type="ECO:0000313" key="2">
    <source>
        <dbReference type="Proteomes" id="UP000515204"/>
    </source>
</evidence>
<sequence length="104" mass="11024">MAVVVADGDGDDSGSGGAGAAAGGSGKEEARWAPGWALRASPERVEGPKSASLSAESSRRYTPRASERRPREFRPKDLNRSIESSGIARRCLAAFVRLFGFSRK</sequence>
<evidence type="ECO:0000313" key="3">
    <source>
        <dbReference type="RefSeq" id="XP_014482008.1"/>
    </source>
</evidence>
<keyword evidence="2" id="KW-1185">Reference proteome</keyword>
<evidence type="ECO:0000256" key="1">
    <source>
        <dbReference type="SAM" id="MobiDB-lite"/>
    </source>
</evidence>
<feature type="compositionally biased region" description="Gly residues" evidence="1">
    <location>
        <begin position="13"/>
        <end position="25"/>
    </location>
</feature>
<feature type="compositionally biased region" description="Basic and acidic residues" evidence="1">
    <location>
        <begin position="65"/>
        <end position="80"/>
    </location>
</feature>
<gene>
    <name evidence="3" type="primary">LOC106748208</name>
</gene>
<dbReference type="Proteomes" id="UP000515204">
    <property type="component" value="Unplaced"/>
</dbReference>
<reference evidence="3" key="1">
    <citation type="submission" date="2025-08" db="UniProtKB">
        <authorList>
            <consortium name="RefSeq"/>
        </authorList>
    </citation>
    <scope>IDENTIFICATION</scope>
</reference>
<proteinExistence type="predicted"/>
<accession>A0A6P3XVR4</accession>
<organism evidence="2 3">
    <name type="scientific">Dinoponera quadriceps</name>
    <name type="common">South American ant</name>
    <dbReference type="NCBI Taxonomy" id="609295"/>
    <lineage>
        <taxon>Eukaryota</taxon>
        <taxon>Metazoa</taxon>
        <taxon>Ecdysozoa</taxon>
        <taxon>Arthropoda</taxon>
        <taxon>Hexapoda</taxon>
        <taxon>Insecta</taxon>
        <taxon>Pterygota</taxon>
        <taxon>Neoptera</taxon>
        <taxon>Endopterygota</taxon>
        <taxon>Hymenoptera</taxon>
        <taxon>Apocrita</taxon>
        <taxon>Aculeata</taxon>
        <taxon>Formicoidea</taxon>
        <taxon>Formicidae</taxon>
        <taxon>Ponerinae</taxon>
        <taxon>Ponerini</taxon>
        <taxon>Dinoponera</taxon>
    </lineage>
</organism>
<name>A0A6P3XVR4_DINQU</name>
<feature type="region of interest" description="Disordered" evidence="1">
    <location>
        <begin position="1"/>
        <end position="80"/>
    </location>
</feature>
<protein>
    <submittedName>
        <fullName evidence="3">Uncharacterized protein LOC106748208 isoform X2</fullName>
    </submittedName>
</protein>
<dbReference type="RefSeq" id="XP_014482008.1">
    <property type="nucleotide sequence ID" value="XM_014626522.1"/>
</dbReference>
<dbReference type="GeneID" id="106748208"/>